<evidence type="ECO:0000256" key="7">
    <source>
        <dbReference type="ARBA" id="ARBA00022989"/>
    </source>
</evidence>
<dbReference type="Gene3D" id="3.40.50.300">
    <property type="entry name" value="P-loop containing nucleotide triphosphate hydrolases"/>
    <property type="match status" value="1"/>
</dbReference>
<feature type="transmembrane region" description="Helical" evidence="9">
    <location>
        <begin position="26"/>
        <end position="53"/>
    </location>
</feature>
<dbReference type="PROSITE" id="PS50929">
    <property type="entry name" value="ABC_TM1F"/>
    <property type="match status" value="1"/>
</dbReference>
<dbReference type="PROSITE" id="PS50893">
    <property type="entry name" value="ABC_TRANSPORTER_2"/>
    <property type="match status" value="1"/>
</dbReference>
<keyword evidence="3" id="KW-1003">Cell membrane</keyword>
<organism evidence="12 13">
    <name type="scientific">Paenibacillus ginsengarvi</name>
    <dbReference type="NCBI Taxonomy" id="400777"/>
    <lineage>
        <taxon>Bacteria</taxon>
        <taxon>Bacillati</taxon>
        <taxon>Bacillota</taxon>
        <taxon>Bacilli</taxon>
        <taxon>Bacillales</taxon>
        <taxon>Paenibacillaceae</taxon>
        <taxon>Paenibacillus</taxon>
    </lineage>
</organism>
<dbReference type="InterPro" id="IPR036640">
    <property type="entry name" value="ABC1_TM_sf"/>
</dbReference>
<keyword evidence="13" id="KW-1185">Reference proteome</keyword>
<dbReference type="SUPFAM" id="SSF52540">
    <property type="entry name" value="P-loop containing nucleoside triphosphate hydrolases"/>
    <property type="match status" value="1"/>
</dbReference>
<gene>
    <name evidence="12" type="ORF">D7M11_23230</name>
</gene>
<keyword evidence="6 12" id="KW-0067">ATP-binding</keyword>
<dbReference type="Gene3D" id="1.20.1560.10">
    <property type="entry name" value="ABC transporter type 1, transmembrane domain"/>
    <property type="match status" value="1"/>
</dbReference>
<dbReference type="EMBL" id="RBAH01000019">
    <property type="protein sequence ID" value="RKN78223.1"/>
    <property type="molecule type" value="Genomic_DNA"/>
</dbReference>
<accession>A0A3B0BXM1</accession>
<proteinExistence type="predicted"/>
<dbReference type="InterPro" id="IPR039421">
    <property type="entry name" value="Type_1_exporter"/>
</dbReference>
<dbReference type="Pfam" id="PF00664">
    <property type="entry name" value="ABC_membrane"/>
    <property type="match status" value="1"/>
</dbReference>
<feature type="transmembrane region" description="Helical" evidence="9">
    <location>
        <begin position="147"/>
        <end position="169"/>
    </location>
</feature>
<feature type="domain" description="ABC transmembrane type-1" evidence="11">
    <location>
        <begin position="39"/>
        <end position="319"/>
    </location>
</feature>
<dbReference type="GO" id="GO:0016887">
    <property type="term" value="F:ATP hydrolysis activity"/>
    <property type="evidence" value="ECO:0007669"/>
    <property type="project" value="InterPro"/>
</dbReference>
<evidence type="ECO:0000259" key="10">
    <source>
        <dbReference type="PROSITE" id="PS50893"/>
    </source>
</evidence>
<dbReference type="InterPro" id="IPR027417">
    <property type="entry name" value="P-loop_NTPase"/>
</dbReference>
<sequence length="593" mass="64645">MGGGAGLERNHNRSVRKLIRRKGFRTLLGLSGTYKGLYAIVLVLQLGVTASALLFAETNRRLFDRMPGPGGELYGLLACFVAFIAMGLLFGLLERVFNQIVNTNVVFRMRELVLIQLTRLSLSHHENKHSSDSKQLLFGDLEAFKQFVVFDVLKLCTLPISFISVGIYLMTVHPVLGLIAIVVGPLQLLSSVLVNRTLKGLIARQREHGGEVFFHMGETLSGMREIKMNQMEGAVASRFRRVCDDGIRLWVAIEKLHAYRELVRAIPEKAGYIVGIGVGAVMMANGQIGAGGLVAFITLLDKASAPFASIVQIINSLQRVAAGAEKLLDVMEMEPEDDGGGIGLPPGAPSITFERVGFAYEEGRTVLSGVSFHVPAGATVALVGPSGGGKSTVVKLLYRFYAPSSGTIKLNGVPLQHYAIPSLRANLASVSQDVYLFDGTIGDNIKIGAEHAGEADVRRAAELSQSLAFIKKQPQSFDTRVGERGIRLSQGQKQRIAIARAILRKASIVVLDEPTSALDVETESMFQSDLHEWAGDCTKIVIAHRLSTIRDADYVVFLEDGEVREAGTPQELLREGGRFADFWQKQEIKEFVS</sequence>
<dbReference type="GO" id="GO:0015421">
    <property type="term" value="F:ABC-type oligopeptide transporter activity"/>
    <property type="evidence" value="ECO:0007669"/>
    <property type="project" value="TreeGrafter"/>
</dbReference>
<evidence type="ECO:0000256" key="1">
    <source>
        <dbReference type="ARBA" id="ARBA00004651"/>
    </source>
</evidence>
<evidence type="ECO:0000256" key="5">
    <source>
        <dbReference type="ARBA" id="ARBA00022741"/>
    </source>
</evidence>
<reference evidence="12 13" key="1">
    <citation type="journal article" date="2007" name="Int. J. Syst. Evol. Microbiol.">
        <title>Paenibacillus ginsengarvi sp. nov., isolated from soil from ginseng cultivation.</title>
        <authorList>
            <person name="Yoon M.H."/>
            <person name="Ten L.N."/>
            <person name="Im W.T."/>
        </authorList>
    </citation>
    <scope>NUCLEOTIDE SEQUENCE [LARGE SCALE GENOMIC DNA]</scope>
    <source>
        <strain evidence="12 13">KCTC 13059</strain>
    </source>
</reference>
<evidence type="ECO:0000256" key="8">
    <source>
        <dbReference type="ARBA" id="ARBA00023136"/>
    </source>
</evidence>
<dbReference type="Pfam" id="PF00005">
    <property type="entry name" value="ABC_tran"/>
    <property type="match status" value="1"/>
</dbReference>
<dbReference type="GO" id="GO:0005524">
    <property type="term" value="F:ATP binding"/>
    <property type="evidence" value="ECO:0007669"/>
    <property type="project" value="UniProtKB-KW"/>
</dbReference>
<dbReference type="SMART" id="SM00382">
    <property type="entry name" value="AAA"/>
    <property type="match status" value="1"/>
</dbReference>
<keyword evidence="8 9" id="KW-0472">Membrane</keyword>
<evidence type="ECO:0000256" key="2">
    <source>
        <dbReference type="ARBA" id="ARBA00022448"/>
    </source>
</evidence>
<evidence type="ECO:0000256" key="9">
    <source>
        <dbReference type="SAM" id="Phobius"/>
    </source>
</evidence>
<dbReference type="InterPro" id="IPR011527">
    <property type="entry name" value="ABC1_TM_dom"/>
</dbReference>
<dbReference type="AlphaFoldDB" id="A0A3B0BXM1"/>
<evidence type="ECO:0000259" key="11">
    <source>
        <dbReference type="PROSITE" id="PS50929"/>
    </source>
</evidence>
<dbReference type="GO" id="GO:0005886">
    <property type="term" value="C:plasma membrane"/>
    <property type="evidence" value="ECO:0007669"/>
    <property type="project" value="UniProtKB-SubCell"/>
</dbReference>
<comment type="caution">
    <text evidence="12">The sequence shown here is derived from an EMBL/GenBank/DDBJ whole genome shotgun (WGS) entry which is preliminary data.</text>
</comment>
<protein>
    <submittedName>
        <fullName evidence="12">ABC transporter ATP-binding protein</fullName>
    </submittedName>
</protein>
<dbReference type="FunFam" id="3.40.50.300:FF:000221">
    <property type="entry name" value="Multidrug ABC transporter ATP-binding protein"/>
    <property type="match status" value="1"/>
</dbReference>
<keyword evidence="2" id="KW-0813">Transport</keyword>
<evidence type="ECO:0000313" key="13">
    <source>
        <dbReference type="Proteomes" id="UP000282311"/>
    </source>
</evidence>
<dbReference type="PANTHER" id="PTHR43394:SF1">
    <property type="entry name" value="ATP-BINDING CASSETTE SUB-FAMILY B MEMBER 10, MITOCHONDRIAL"/>
    <property type="match status" value="1"/>
</dbReference>
<dbReference type="PANTHER" id="PTHR43394">
    <property type="entry name" value="ATP-DEPENDENT PERMEASE MDL1, MITOCHONDRIAL"/>
    <property type="match status" value="1"/>
</dbReference>
<keyword evidence="5" id="KW-0547">Nucleotide-binding</keyword>
<dbReference type="CDD" id="cd07346">
    <property type="entry name" value="ABC_6TM_exporters"/>
    <property type="match status" value="1"/>
</dbReference>
<keyword evidence="7 9" id="KW-1133">Transmembrane helix</keyword>
<dbReference type="PROSITE" id="PS00211">
    <property type="entry name" value="ABC_TRANSPORTER_1"/>
    <property type="match status" value="1"/>
</dbReference>
<dbReference type="InterPro" id="IPR003439">
    <property type="entry name" value="ABC_transporter-like_ATP-bd"/>
</dbReference>
<evidence type="ECO:0000256" key="6">
    <source>
        <dbReference type="ARBA" id="ARBA00022840"/>
    </source>
</evidence>
<feature type="domain" description="ABC transporter" evidence="10">
    <location>
        <begin position="351"/>
        <end position="585"/>
    </location>
</feature>
<dbReference type="Proteomes" id="UP000282311">
    <property type="component" value="Unassembled WGS sequence"/>
</dbReference>
<feature type="transmembrane region" description="Helical" evidence="9">
    <location>
        <begin position="175"/>
        <end position="194"/>
    </location>
</feature>
<evidence type="ECO:0000256" key="4">
    <source>
        <dbReference type="ARBA" id="ARBA00022692"/>
    </source>
</evidence>
<comment type="subcellular location">
    <subcellularLocation>
        <location evidence="1">Cell membrane</location>
        <topology evidence="1">Multi-pass membrane protein</topology>
    </subcellularLocation>
</comment>
<evidence type="ECO:0000256" key="3">
    <source>
        <dbReference type="ARBA" id="ARBA00022475"/>
    </source>
</evidence>
<evidence type="ECO:0000313" key="12">
    <source>
        <dbReference type="EMBL" id="RKN78223.1"/>
    </source>
</evidence>
<keyword evidence="4 9" id="KW-0812">Transmembrane</keyword>
<feature type="transmembrane region" description="Helical" evidence="9">
    <location>
        <begin position="270"/>
        <end position="300"/>
    </location>
</feature>
<dbReference type="InterPro" id="IPR003593">
    <property type="entry name" value="AAA+_ATPase"/>
</dbReference>
<dbReference type="InterPro" id="IPR017871">
    <property type="entry name" value="ABC_transporter-like_CS"/>
</dbReference>
<name>A0A3B0BXM1_9BACL</name>
<dbReference type="SUPFAM" id="SSF90123">
    <property type="entry name" value="ABC transporter transmembrane region"/>
    <property type="match status" value="1"/>
</dbReference>
<feature type="transmembrane region" description="Helical" evidence="9">
    <location>
        <begin position="73"/>
        <end position="93"/>
    </location>
</feature>